<proteinExistence type="predicted"/>
<protein>
    <submittedName>
        <fullName evidence="2">Uncharacterized protein</fullName>
    </submittedName>
</protein>
<evidence type="ECO:0000256" key="1">
    <source>
        <dbReference type="SAM" id="MobiDB-lite"/>
    </source>
</evidence>
<dbReference type="EMBL" id="MK072207">
    <property type="protein sequence ID" value="AYV80091.1"/>
    <property type="molecule type" value="Genomic_DNA"/>
</dbReference>
<feature type="compositionally biased region" description="Basic residues" evidence="1">
    <location>
        <begin position="65"/>
        <end position="74"/>
    </location>
</feature>
<evidence type="ECO:0000313" key="2">
    <source>
        <dbReference type="EMBL" id="AYV80091.1"/>
    </source>
</evidence>
<feature type="region of interest" description="Disordered" evidence="1">
    <location>
        <begin position="59"/>
        <end position="92"/>
    </location>
</feature>
<name>A0A3G5A1M9_9VIRU</name>
<feature type="compositionally biased region" description="Polar residues" evidence="1">
    <location>
        <begin position="82"/>
        <end position="92"/>
    </location>
</feature>
<gene>
    <name evidence="2" type="ORF">Gaeavirus9_1</name>
</gene>
<reference evidence="2" key="1">
    <citation type="submission" date="2018-10" db="EMBL/GenBank/DDBJ databases">
        <title>Hidden diversity of soil giant viruses.</title>
        <authorList>
            <person name="Schulz F."/>
            <person name="Alteio L."/>
            <person name="Goudeau D."/>
            <person name="Ryan E.M."/>
            <person name="Malmstrom R.R."/>
            <person name="Blanchard J."/>
            <person name="Woyke T."/>
        </authorList>
    </citation>
    <scope>NUCLEOTIDE SEQUENCE</scope>
    <source>
        <strain evidence="2">GAV1</strain>
    </source>
</reference>
<accession>A0A3G5A1M9</accession>
<sequence length="215" mass="24886">MDNSSFRKIQNDILKSSMKIIRNEDNDKYLNDISDSDSDEDNYSLAKRNTDIISQLSDDNSVKGKVYRQPKSKPSKTDDNESQNSVHTNTTISDLEEYEYASEFEQDVKNYVEADNKILKKQKKIKELNVTKKASEELILKHLERLGETKINVTGGELHINQKSTKDSFKENIVKEIISTEIHDPKVIETIFDKIAKKRDKNTKVQISIKRLFNK</sequence>
<organism evidence="2">
    <name type="scientific">Gaeavirus sp</name>
    <dbReference type="NCBI Taxonomy" id="2487767"/>
    <lineage>
        <taxon>Viruses</taxon>
        <taxon>Varidnaviria</taxon>
        <taxon>Bamfordvirae</taxon>
        <taxon>Nucleocytoviricota</taxon>
        <taxon>Megaviricetes</taxon>
        <taxon>Imitervirales</taxon>
        <taxon>Mimiviridae</taxon>
        <taxon>Klosneuvirinae</taxon>
    </lineage>
</organism>